<keyword evidence="2" id="KW-0378">Hydrolase</keyword>
<evidence type="ECO:0000259" key="1">
    <source>
        <dbReference type="Pfam" id="PF00144"/>
    </source>
</evidence>
<dbReference type="InterPro" id="IPR001466">
    <property type="entry name" value="Beta-lactam-related"/>
</dbReference>
<reference evidence="2 3" key="1">
    <citation type="submission" date="2019-12" db="EMBL/GenBank/DDBJ databases">
        <title>Whole genome shotgun sequence of Streptomyces caniferus NBRC 15389.</title>
        <authorList>
            <person name="Ichikawa N."/>
            <person name="Kimura A."/>
            <person name="Kitahashi Y."/>
            <person name="Komaki H."/>
            <person name="Tamura T."/>
        </authorList>
    </citation>
    <scope>NUCLEOTIDE SEQUENCE [LARGE SCALE GENOMIC DNA]</scope>
    <source>
        <strain evidence="2 3">NBRC 15389</strain>
    </source>
</reference>
<dbReference type="PANTHER" id="PTHR46825">
    <property type="entry name" value="D-ALANYL-D-ALANINE-CARBOXYPEPTIDASE/ENDOPEPTIDASE AMPH"/>
    <property type="match status" value="1"/>
</dbReference>
<sequence>MAGVIVSVSRRRLQGDFMNVEELCGSLPALAREHGVPGGQFALHHKGETRSFVFGEEEAGGGVAVTGDAKFPVGSITKAFTAALAMLLVDEGDLELDAPVSELLTELRVPGTRSGTATTLRRLLSHSAGLPPGRDSDSLAGATRRGYLADCARMAPIETFGSSFSYSNVGYTVIGMLAEQAARMDWREALESILLRPLDIEPAYIAGPSERPYVPGHAARTAPARAVPVRQTLPAIEAPAGALALSALDLLAFGLLHTDDADGVPGLLEPDALAGMRTGVPGAEPFGLADGWGLGLSLYRADDGSHWTGHDGTADGTSCHLRIDPTGGTVVALTTNAHTGMAMWESLLEELRGHGLDVASYSYSAFRDPREKIPAPPGCLGRYVNGETEYLVGPGDGDELTLRLDGAPFARITVHEGLCFTLRELADGGMVYLGRFLRNPGTGGIDQIQVTGRRAQRV</sequence>
<dbReference type="InterPro" id="IPR050491">
    <property type="entry name" value="AmpC-like"/>
</dbReference>
<name>A0A640SIU6_9ACTN</name>
<dbReference type="AlphaFoldDB" id="A0A640SIU6"/>
<accession>A0A640SIU6</accession>
<evidence type="ECO:0000313" key="3">
    <source>
        <dbReference type="Proteomes" id="UP000435837"/>
    </source>
</evidence>
<dbReference type="Pfam" id="PF00144">
    <property type="entry name" value="Beta-lactamase"/>
    <property type="match status" value="1"/>
</dbReference>
<dbReference type="GO" id="GO:0016787">
    <property type="term" value="F:hydrolase activity"/>
    <property type="evidence" value="ECO:0007669"/>
    <property type="project" value="UniProtKB-KW"/>
</dbReference>
<dbReference type="SUPFAM" id="SSF56601">
    <property type="entry name" value="beta-lactamase/transpeptidase-like"/>
    <property type="match status" value="1"/>
</dbReference>
<dbReference type="EMBL" id="BLIN01000005">
    <property type="protein sequence ID" value="GFE11018.1"/>
    <property type="molecule type" value="Genomic_DNA"/>
</dbReference>
<dbReference type="Proteomes" id="UP000435837">
    <property type="component" value="Unassembled WGS sequence"/>
</dbReference>
<protein>
    <submittedName>
        <fullName evidence="2">Serine hydrolase</fullName>
    </submittedName>
</protein>
<proteinExistence type="predicted"/>
<dbReference type="Gene3D" id="3.40.710.10">
    <property type="entry name" value="DD-peptidase/beta-lactamase superfamily"/>
    <property type="match status" value="1"/>
</dbReference>
<evidence type="ECO:0000313" key="2">
    <source>
        <dbReference type="EMBL" id="GFE11018.1"/>
    </source>
</evidence>
<feature type="domain" description="Beta-lactamase-related" evidence="1">
    <location>
        <begin position="31"/>
        <end position="340"/>
    </location>
</feature>
<dbReference type="InterPro" id="IPR012338">
    <property type="entry name" value="Beta-lactam/transpept-like"/>
</dbReference>
<comment type="caution">
    <text evidence="2">The sequence shown here is derived from an EMBL/GenBank/DDBJ whole genome shotgun (WGS) entry which is preliminary data.</text>
</comment>
<dbReference type="PANTHER" id="PTHR46825:SF7">
    <property type="entry name" value="D-ALANYL-D-ALANINE CARBOXYPEPTIDASE"/>
    <property type="match status" value="1"/>
</dbReference>
<gene>
    <name evidence="2" type="ORF">Scani_72860</name>
</gene>
<organism evidence="2 3">
    <name type="scientific">Streptomyces caniferus</name>
    <dbReference type="NCBI Taxonomy" id="285557"/>
    <lineage>
        <taxon>Bacteria</taxon>
        <taxon>Bacillati</taxon>
        <taxon>Actinomycetota</taxon>
        <taxon>Actinomycetes</taxon>
        <taxon>Kitasatosporales</taxon>
        <taxon>Streptomycetaceae</taxon>
        <taxon>Streptomyces</taxon>
    </lineage>
</organism>